<dbReference type="NCBIfam" id="TIGR00177">
    <property type="entry name" value="molyb_syn"/>
    <property type="match status" value="1"/>
</dbReference>
<protein>
    <recommendedName>
        <fullName evidence="4">Molybdopterin adenylyltransferase</fullName>
        <ecNumber evidence="3">2.7.7.75</ecNumber>
    </recommendedName>
</protein>
<sequence>MSKNRKTKIGLVSISDRASEGTYRDKGIPALEDWLKQALLSDYETVSALIPDEQPLIEATLKRLCDEDGCDLILTTGGTGPSRRDVTPEATLAVATRVMPGFGEQMRAVSLAFVPTAILSRQVGVLREIEDHAALILNLPGQPKAIAETLQGLPSKGIHGIFAAIPYCIELIGGPSIETRPEIVKVFRPKSAELPEIIEKQVIEPAEGKADSAFIMLHGLGADSSDFAHFREELIACGAPMEQTRFILPSAPVRPISMNNGYPMKGWFDLFSLDNIDKEDEAGLLETWKIIGRLIAQEETKGIDRSRIFLGGFSQGGCMALFSALKMTRPIGGIIGISCYLPLMSRYDAEHVGDGILSPIFVGYGKQDNIVPPPFTEISINELRKLGATDLWSKGYPGIEHNMCLEEVQDLSDFLERCLNGNP</sequence>
<dbReference type="InterPro" id="IPR003140">
    <property type="entry name" value="PLipase/COase/thioEstase"/>
</dbReference>
<dbReference type="NCBIfam" id="NF006932">
    <property type="entry name" value="PRK09417.1"/>
    <property type="match status" value="1"/>
</dbReference>
<keyword evidence="8" id="KW-0501">Molybdenum cofactor biosynthesis</keyword>
<dbReference type="SMART" id="SM00852">
    <property type="entry name" value="MoCF_biosynth"/>
    <property type="match status" value="1"/>
</dbReference>
<reference evidence="12 13" key="1">
    <citation type="submission" date="2019-12" db="EMBL/GenBank/DDBJ databases">
        <title>Microbes associate with the intestines of laboratory mice.</title>
        <authorList>
            <person name="Navarre W."/>
            <person name="Wong E."/>
        </authorList>
    </citation>
    <scope>NUCLEOTIDE SEQUENCE [LARGE SCALE GENOMIC DNA]</scope>
    <source>
        <strain evidence="12 13">NM82_D38</strain>
    </source>
</reference>
<dbReference type="FunFam" id="3.40.980.10:FF:000005">
    <property type="entry name" value="Molybdopterin biosynthesis mog protein"/>
    <property type="match status" value="1"/>
</dbReference>
<dbReference type="EC" id="2.7.7.75" evidence="3"/>
<dbReference type="Pfam" id="PF00994">
    <property type="entry name" value="MoCF_biosynth"/>
    <property type="match status" value="1"/>
</dbReference>
<dbReference type="UniPathway" id="UPA00344"/>
<evidence type="ECO:0000256" key="10">
    <source>
        <dbReference type="ARBA" id="ARBA00058212"/>
    </source>
</evidence>
<evidence type="ECO:0000256" key="4">
    <source>
        <dbReference type="ARBA" id="ARBA00013491"/>
    </source>
</evidence>
<dbReference type="OrthoDB" id="9801763at2"/>
<keyword evidence="13" id="KW-1185">Reference proteome</keyword>
<evidence type="ECO:0000256" key="7">
    <source>
        <dbReference type="ARBA" id="ARBA00022840"/>
    </source>
</evidence>
<evidence type="ECO:0000313" key="13">
    <source>
        <dbReference type="Proteomes" id="UP000472580"/>
    </source>
</evidence>
<comment type="pathway">
    <text evidence="1">Cofactor biosynthesis; molybdopterin biosynthesis.</text>
</comment>
<gene>
    <name evidence="12" type="ORF">E5987_10555</name>
</gene>
<dbReference type="PROSITE" id="PS01078">
    <property type="entry name" value="MOCF_BIOSYNTHESIS_1"/>
    <property type="match status" value="1"/>
</dbReference>
<dbReference type="Gene3D" id="3.40.980.10">
    <property type="entry name" value="MoaB/Mog-like domain"/>
    <property type="match status" value="1"/>
</dbReference>
<dbReference type="GO" id="GO:0006777">
    <property type="term" value="P:Mo-molybdopterin cofactor biosynthetic process"/>
    <property type="evidence" value="ECO:0007669"/>
    <property type="project" value="UniProtKB-KW"/>
</dbReference>
<dbReference type="InterPro" id="IPR036425">
    <property type="entry name" value="MoaB/Mog-like_dom_sf"/>
</dbReference>
<dbReference type="RefSeq" id="WP_160336048.1">
    <property type="nucleotide sequence ID" value="NZ_WSRP01000038.1"/>
</dbReference>
<evidence type="ECO:0000256" key="2">
    <source>
        <dbReference type="ARBA" id="ARBA00006112"/>
    </source>
</evidence>
<dbReference type="InterPro" id="IPR008284">
    <property type="entry name" value="MoCF_biosynth_CS"/>
</dbReference>
<dbReference type="GO" id="GO:0005524">
    <property type="term" value="F:ATP binding"/>
    <property type="evidence" value="ECO:0007669"/>
    <property type="project" value="UniProtKB-KW"/>
</dbReference>
<evidence type="ECO:0000256" key="3">
    <source>
        <dbReference type="ARBA" id="ARBA00012509"/>
    </source>
</evidence>
<evidence type="ECO:0000256" key="9">
    <source>
        <dbReference type="ARBA" id="ARBA00051131"/>
    </source>
</evidence>
<dbReference type="GO" id="GO:0061598">
    <property type="term" value="F:molybdopterin adenylyltransferase activity"/>
    <property type="evidence" value="ECO:0007669"/>
    <property type="project" value="UniProtKB-EC"/>
</dbReference>
<keyword evidence="7" id="KW-0067">ATP-binding</keyword>
<dbReference type="InterPro" id="IPR051920">
    <property type="entry name" value="MPT_Adenylyltrnsfr/MoaC-Rel"/>
</dbReference>
<keyword evidence="12" id="KW-0548">Nucleotidyltransferase</keyword>
<keyword evidence="6" id="KW-0547">Nucleotide-binding</keyword>
<name>A0A6L6YIU8_9BURK</name>
<comment type="caution">
    <text evidence="12">The sequence shown here is derived from an EMBL/GenBank/DDBJ whole genome shotgun (WGS) entry which is preliminary data.</text>
</comment>
<comment type="catalytic activity">
    <reaction evidence="9">
        <text>molybdopterin + ATP + H(+) = adenylyl-molybdopterin + diphosphate</text>
        <dbReference type="Rhea" id="RHEA:31331"/>
        <dbReference type="ChEBI" id="CHEBI:15378"/>
        <dbReference type="ChEBI" id="CHEBI:30616"/>
        <dbReference type="ChEBI" id="CHEBI:33019"/>
        <dbReference type="ChEBI" id="CHEBI:58698"/>
        <dbReference type="ChEBI" id="CHEBI:62727"/>
        <dbReference type="EC" id="2.7.7.75"/>
    </reaction>
</comment>
<evidence type="ECO:0000256" key="8">
    <source>
        <dbReference type="ARBA" id="ARBA00023150"/>
    </source>
</evidence>
<dbReference type="EMBL" id="WSRP01000038">
    <property type="protein sequence ID" value="MVX57630.1"/>
    <property type="molecule type" value="Genomic_DNA"/>
</dbReference>
<dbReference type="Proteomes" id="UP000472580">
    <property type="component" value="Unassembled WGS sequence"/>
</dbReference>
<dbReference type="Pfam" id="PF02230">
    <property type="entry name" value="Abhydrolase_2"/>
    <property type="match status" value="1"/>
</dbReference>
<dbReference type="PANTHER" id="PTHR43764:SF1">
    <property type="entry name" value="MOLYBDOPTERIN MOLYBDOTRANSFERASE"/>
    <property type="match status" value="1"/>
</dbReference>
<evidence type="ECO:0000256" key="5">
    <source>
        <dbReference type="ARBA" id="ARBA00022679"/>
    </source>
</evidence>
<dbReference type="SUPFAM" id="SSF53218">
    <property type="entry name" value="Molybdenum cofactor biosynthesis proteins"/>
    <property type="match status" value="1"/>
</dbReference>
<proteinExistence type="inferred from homology"/>
<keyword evidence="5 12" id="KW-0808">Transferase</keyword>
<evidence type="ECO:0000256" key="1">
    <source>
        <dbReference type="ARBA" id="ARBA00005046"/>
    </source>
</evidence>
<evidence type="ECO:0000313" key="12">
    <source>
        <dbReference type="EMBL" id="MVX57630.1"/>
    </source>
</evidence>
<comment type="similarity">
    <text evidence="2">Belongs to the MoaB/Mog family.</text>
</comment>
<dbReference type="AlphaFoldDB" id="A0A6L6YIU8"/>
<dbReference type="SUPFAM" id="SSF53474">
    <property type="entry name" value="alpha/beta-Hydrolases"/>
    <property type="match status" value="1"/>
</dbReference>
<dbReference type="InterPro" id="IPR029058">
    <property type="entry name" value="AB_hydrolase_fold"/>
</dbReference>
<evidence type="ECO:0000259" key="11">
    <source>
        <dbReference type="SMART" id="SM00852"/>
    </source>
</evidence>
<evidence type="ECO:0000256" key="6">
    <source>
        <dbReference type="ARBA" id="ARBA00022741"/>
    </source>
</evidence>
<organism evidence="12 13">
    <name type="scientific">Parasutterella muris</name>
    <dbReference type="NCBI Taxonomy" id="2565572"/>
    <lineage>
        <taxon>Bacteria</taxon>
        <taxon>Pseudomonadati</taxon>
        <taxon>Pseudomonadota</taxon>
        <taxon>Betaproteobacteria</taxon>
        <taxon>Burkholderiales</taxon>
        <taxon>Sutterellaceae</taxon>
        <taxon>Parasutterella</taxon>
    </lineage>
</organism>
<dbReference type="Gene3D" id="3.40.50.1820">
    <property type="entry name" value="alpha/beta hydrolase"/>
    <property type="match status" value="1"/>
</dbReference>
<accession>A0A6L6YIU8</accession>
<feature type="domain" description="MoaB/Mog" evidence="11">
    <location>
        <begin position="10"/>
        <end position="160"/>
    </location>
</feature>
<dbReference type="GO" id="GO:0016787">
    <property type="term" value="F:hydrolase activity"/>
    <property type="evidence" value="ECO:0007669"/>
    <property type="project" value="InterPro"/>
</dbReference>
<comment type="function">
    <text evidence="10">Catalyzes the adenylation of molybdopterin as part of the biosynthesis of the molybdenum-cofactor.</text>
</comment>
<dbReference type="InterPro" id="IPR001453">
    <property type="entry name" value="MoaB/Mog_dom"/>
</dbReference>
<dbReference type="CDD" id="cd00886">
    <property type="entry name" value="MogA_MoaB"/>
    <property type="match status" value="1"/>
</dbReference>
<dbReference type="PANTHER" id="PTHR43764">
    <property type="entry name" value="MOLYBDENUM COFACTOR BIOSYNTHESIS"/>
    <property type="match status" value="1"/>
</dbReference>